<comment type="similarity">
    <text evidence="2">Belongs to the EamA transporter family.</text>
</comment>
<feature type="domain" description="EamA" evidence="7">
    <location>
        <begin position="189"/>
        <end position="292"/>
    </location>
</feature>
<dbReference type="Proteomes" id="UP000284057">
    <property type="component" value="Unassembled WGS sequence"/>
</dbReference>
<evidence type="ECO:0000313" key="8">
    <source>
        <dbReference type="EMBL" id="RIQ23753.1"/>
    </source>
</evidence>
<sequence>MTQTTTRPQQRTSAVDVAAAAALVVFWSSGFIGARLGTQYAPADTLLSWRYLVAAAILVPVVAPRLVRLARRDLGRHAVVGLLAQTLYLAGVVTGIGLGVPAGTTALIAALQPLVVATAARRLLGEAVSVRGRLGLWLGLAGVGIVVAGDIGAGGSAWAYLLPVGGMLALSAGTVLEQRWRPPGGLAVSLTVHVAIAAVAFTGEAVAFGRFTVPESSGFWWSVAWVLVLSTAGGYGAYLVVLRRSGATRVSSLLYLTPPTTAVWAWAMFGESIGVATVAGFAVCAAAVWLVLGHRAAVS</sequence>
<dbReference type="AlphaFoldDB" id="A0A418KRJ9"/>
<proteinExistence type="inferred from homology"/>
<dbReference type="Pfam" id="PF00892">
    <property type="entry name" value="EamA"/>
    <property type="match status" value="2"/>
</dbReference>
<feature type="transmembrane region" description="Helical" evidence="6">
    <location>
        <begin position="48"/>
        <end position="67"/>
    </location>
</feature>
<feature type="transmembrane region" description="Helical" evidence="6">
    <location>
        <begin position="79"/>
        <end position="100"/>
    </location>
</feature>
<comment type="caution">
    <text evidence="8">The sequence shown here is derived from an EMBL/GenBank/DDBJ whole genome shotgun (WGS) entry which is preliminary data.</text>
</comment>
<keyword evidence="4 6" id="KW-1133">Transmembrane helix</keyword>
<feature type="transmembrane region" description="Helical" evidence="6">
    <location>
        <begin position="253"/>
        <end position="269"/>
    </location>
</feature>
<feature type="transmembrane region" description="Helical" evidence="6">
    <location>
        <begin position="219"/>
        <end position="241"/>
    </location>
</feature>
<evidence type="ECO:0000256" key="2">
    <source>
        <dbReference type="ARBA" id="ARBA00007362"/>
    </source>
</evidence>
<gene>
    <name evidence="8" type="ORF">DY240_12505</name>
</gene>
<evidence type="ECO:0000256" key="4">
    <source>
        <dbReference type="ARBA" id="ARBA00022989"/>
    </source>
</evidence>
<feature type="transmembrane region" description="Helical" evidence="6">
    <location>
        <begin position="136"/>
        <end position="152"/>
    </location>
</feature>
<keyword evidence="9" id="KW-1185">Reference proteome</keyword>
<protein>
    <submittedName>
        <fullName evidence="8">DMT family transporter</fullName>
    </submittedName>
</protein>
<feature type="domain" description="EamA" evidence="7">
    <location>
        <begin position="19"/>
        <end position="147"/>
    </location>
</feature>
<dbReference type="InterPro" id="IPR050638">
    <property type="entry name" value="AA-Vitamin_Transporters"/>
</dbReference>
<dbReference type="GO" id="GO:0016020">
    <property type="term" value="C:membrane"/>
    <property type="evidence" value="ECO:0007669"/>
    <property type="project" value="UniProtKB-SubCell"/>
</dbReference>
<dbReference type="OrthoDB" id="9809509at2"/>
<feature type="transmembrane region" description="Helical" evidence="6">
    <location>
        <begin position="188"/>
        <end position="213"/>
    </location>
</feature>
<accession>A0A418KRJ9</accession>
<comment type="subcellular location">
    <subcellularLocation>
        <location evidence="1">Membrane</location>
        <topology evidence="1">Multi-pass membrane protein</topology>
    </subcellularLocation>
</comment>
<evidence type="ECO:0000313" key="9">
    <source>
        <dbReference type="Proteomes" id="UP000284057"/>
    </source>
</evidence>
<keyword evidence="3 6" id="KW-0812">Transmembrane</keyword>
<evidence type="ECO:0000259" key="7">
    <source>
        <dbReference type="Pfam" id="PF00892"/>
    </source>
</evidence>
<evidence type="ECO:0000256" key="3">
    <source>
        <dbReference type="ARBA" id="ARBA00022692"/>
    </source>
</evidence>
<dbReference type="RefSeq" id="WP_119660213.1">
    <property type="nucleotide sequence ID" value="NZ_QUAL01000121.1"/>
</dbReference>
<dbReference type="PANTHER" id="PTHR32322:SF2">
    <property type="entry name" value="EAMA DOMAIN-CONTAINING PROTEIN"/>
    <property type="match status" value="1"/>
</dbReference>
<organism evidence="8 9">
    <name type="scientific">Jiangella rhizosphaerae</name>
    <dbReference type="NCBI Taxonomy" id="2293569"/>
    <lineage>
        <taxon>Bacteria</taxon>
        <taxon>Bacillati</taxon>
        <taxon>Actinomycetota</taxon>
        <taxon>Actinomycetes</taxon>
        <taxon>Jiangellales</taxon>
        <taxon>Jiangellaceae</taxon>
        <taxon>Jiangella</taxon>
    </lineage>
</organism>
<evidence type="ECO:0000256" key="6">
    <source>
        <dbReference type="SAM" id="Phobius"/>
    </source>
</evidence>
<reference evidence="8 9" key="1">
    <citation type="submission" date="2018-09" db="EMBL/GenBank/DDBJ databases">
        <title>Isolation, diversity and antifungal activity of actinobacteria from wheat.</title>
        <authorList>
            <person name="Han C."/>
        </authorList>
    </citation>
    <scope>NUCLEOTIDE SEQUENCE [LARGE SCALE GENOMIC DNA]</scope>
    <source>
        <strain evidence="8 9">NEAU-YY265</strain>
    </source>
</reference>
<dbReference type="EMBL" id="QUAL01000121">
    <property type="protein sequence ID" value="RIQ23753.1"/>
    <property type="molecule type" value="Genomic_DNA"/>
</dbReference>
<name>A0A418KRJ9_9ACTN</name>
<dbReference type="SUPFAM" id="SSF103481">
    <property type="entry name" value="Multidrug resistance efflux transporter EmrE"/>
    <property type="match status" value="2"/>
</dbReference>
<dbReference type="InterPro" id="IPR037185">
    <property type="entry name" value="EmrE-like"/>
</dbReference>
<feature type="transmembrane region" description="Helical" evidence="6">
    <location>
        <begin position="106"/>
        <end position="124"/>
    </location>
</feature>
<feature type="transmembrane region" description="Helical" evidence="6">
    <location>
        <begin position="12"/>
        <end position="36"/>
    </location>
</feature>
<feature type="transmembrane region" description="Helical" evidence="6">
    <location>
        <begin position="158"/>
        <end position="176"/>
    </location>
</feature>
<evidence type="ECO:0000256" key="1">
    <source>
        <dbReference type="ARBA" id="ARBA00004141"/>
    </source>
</evidence>
<keyword evidence="5 6" id="KW-0472">Membrane</keyword>
<feature type="transmembrane region" description="Helical" evidence="6">
    <location>
        <begin position="275"/>
        <end position="292"/>
    </location>
</feature>
<dbReference type="PANTHER" id="PTHR32322">
    <property type="entry name" value="INNER MEMBRANE TRANSPORTER"/>
    <property type="match status" value="1"/>
</dbReference>
<dbReference type="InterPro" id="IPR000620">
    <property type="entry name" value="EamA_dom"/>
</dbReference>
<evidence type="ECO:0000256" key="5">
    <source>
        <dbReference type="ARBA" id="ARBA00023136"/>
    </source>
</evidence>